<proteinExistence type="predicted"/>
<organism evidence="1 2">
    <name type="scientific">Coemansia aciculifera</name>
    <dbReference type="NCBI Taxonomy" id="417176"/>
    <lineage>
        <taxon>Eukaryota</taxon>
        <taxon>Fungi</taxon>
        <taxon>Fungi incertae sedis</taxon>
        <taxon>Zoopagomycota</taxon>
        <taxon>Kickxellomycotina</taxon>
        <taxon>Kickxellomycetes</taxon>
        <taxon>Kickxellales</taxon>
        <taxon>Kickxellaceae</taxon>
        <taxon>Coemansia</taxon>
    </lineage>
</organism>
<gene>
    <name evidence="1" type="ORF">IWW38_006149</name>
</gene>
<dbReference type="EMBL" id="JANBVB010003352">
    <property type="protein sequence ID" value="KAJ2879263.1"/>
    <property type="molecule type" value="Genomic_DNA"/>
</dbReference>
<comment type="caution">
    <text evidence="1">The sequence shown here is derived from an EMBL/GenBank/DDBJ whole genome shotgun (WGS) entry which is preliminary data.</text>
</comment>
<dbReference type="Proteomes" id="UP001139981">
    <property type="component" value="Unassembled WGS sequence"/>
</dbReference>
<sequence>MDSTMRPSNVWSPSSSETVCSAPSDFAASFGFAFGSNTCDAKAALGCWQNSTASIADGISTTLIDFTNAALESSMAVVSSNGSAPEPVERRVSRQVLFESLEADTVPRMLVRWGVAGTAHLSPHASILLSYAVWWAFPDLIVPVSVATVDLQLGYVTPKSLHVSDILLSFGATSAHSEWYGMLRRLERQNSWLPQADDGTPLVLQSTMSSQPLPPVSTPKSPDPLSELGGNWHTLLSKAGRGLRILATYLYSASLSLLQQLWTLARLGTNATSKVVGHWVQGTPVEAMVATGAQQVVSVAQLCMSALEPT</sequence>
<accession>A0ACC1LUJ2</accession>
<protein>
    <submittedName>
        <fullName evidence="1">Uncharacterized protein</fullName>
    </submittedName>
</protein>
<keyword evidence="2" id="KW-1185">Reference proteome</keyword>
<evidence type="ECO:0000313" key="1">
    <source>
        <dbReference type="EMBL" id="KAJ2879263.1"/>
    </source>
</evidence>
<evidence type="ECO:0000313" key="2">
    <source>
        <dbReference type="Proteomes" id="UP001139981"/>
    </source>
</evidence>
<reference evidence="1" key="1">
    <citation type="submission" date="2022-07" db="EMBL/GenBank/DDBJ databases">
        <title>Phylogenomic reconstructions and comparative analyses of Kickxellomycotina fungi.</title>
        <authorList>
            <person name="Reynolds N.K."/>
            <person name="Stajich J.E."/>
            <person name="Barry K."/>
            <person name="Grigoriev I.V."/>
            <person name="Crous P."/>
            <person name="Smith M.E."/>
        </authorList>
    </citation>
    <scope>NUCLEOTIDE SEQUENCE</scope>
    <source>
        <strain evidence="1">CBS 190363</strain>
    </source>
</reference>
<feature type="non-terminal residue" evidence="1">
    <location>
        <position position="310"/>
    </location>
</feature>
<name>A0ACC1LUJ2_9FUNG</name>